<reference evidence="1" key="1">
    <citation type="submission" date="2021-02" db="EMBL/GenBank/DDBJ databases">
        <authorList>
            <person name="Bekaert M."/>
        </authorList>
    </citation>
    <scope>NUCLEOTIDE SEQUENCE</scope>
    <source>
        <strain evidence="1">IoA-00</strain>
    </source>
</reference>
<evidence type="ECO:0000313" key="2">
    <source>
        <dbReference type="Proteomes" id="UP000675881"/>
    </source>
</evidence>
<protein>
    <submittedName>
        <fullName evidence="1">(salmon louse) hypothetical protein</fullName>
    </submittedName>
</protein>
<dbReference type="Proteomes" id="UP000675881">
    <property type="component" value="Chromosome 6"/>
</dbReference>
<keyword evidence="2" id="KW-1185">Reference proteome</keyword>
<sequence>MTLMLQKSHGSHKQNGSSHHIIELFQSNHQIIVLPSERSSQKAFLLSNKLLFFYQNECENKLFHGHFSSGIMSMPYRIQKSNLRNGASKEVEGYLSGIKGELIRTPPKRIHPNISQDKEEALKELTRLQKNR</sequence>
<gene>
    <name evidence="1" type="ORF">LSAA_11311</name>
</gene>
<evidence type="ECO:0000313" key="1">
    <source>
        <dbReference type="EMBL" id="CAF2976678.1"/>
    </source>
</evidence>
<proteinExistence type="predicted"/>
<accession>A0A7R8CZK9</accession>
<dbReference type="EMBL" id="HG994585">
    <property type="protein sequence ID" value="CAF2976678.1"/>
    <property type="molecule type" value="Genomic_DNA"/>
</dbReference>
<name>A0A7R8CZK9_LEPSM</name>
<organism evidence="1 2">
    <name type="scientific">Lepeophtheirus salmonis</name>
    <name type="common">Salmon louse</name>
    <name type="synonym">Caligus salmonis</name>
    <dbReference type="NCBI Taxonomy" id="72036"/>
    <lineage>
        <taxon>Eukaryota</taxon>
        <taxon>Metazoa</taxon>
        <taxon>Ecdysozoa</taxon>
        <taxon>Arthropoda</taxon>
        <taxon>Crustacea</taxon>
        <taxon>Multicrustacea</taxon>
        <taxon>Hexanauplia</taxon>
        <taxon>Copepoda</taxon>
        <taxon>Siphonostomatoida</taxon>
        <taxon>Caligidae</taxon>
        <taxon>Lepeophtheirus</taxon>
    </lineage>
</organism>
<dbReference type="AlphaFoldDB" id="A0A7R8CZK9"/>